<reference evidence="9 10" key="1">
    <citation type="submission" date="2016-08" db="EMBL/GenBank/DDBJ databases">
        <title>Campylobacter species from sea mammals.</title>
        <authorList>
            <person name="Gilbert M.J."/>
            <person name="Byrne B.A."/>
            <person name="Zomer A.L."/>
            <person name="Wagenaar J.A."/>
        </authorList>
    </citation>
    <scope>NUCLEOTIDE SEQUENCE [LARGE SCALE GENOMIC DNA]</scope>
    <source>
        <strain evidence="9 10">1105248</strain>
    </source>
</reference>
<dbReference type="EMBL" id="MCRK01000012">
    <property type="protein sequence ID" value="OPA81643.1"/>
    <property type="molecule type" value="Genomic_DNA"/>
</dbReference>
<organism evidence="9 10">
    <name type="scientific">Campylobacter pinnipediorum subsp. pinnipediorum</name>
    <dbReference type="NCBI Taxonomy" id="1660067"/>
    <lineage>
        <taxon>Bacteria</taxon>
        <taxon>Pseudomonadati</taxon>
        <taxon>Campylobacterota</taxon>
        <taxon>Epsilonproteobacteria</taxon>
        <taxon>Campylobacterales</taxon>
        <taxon>Campylobacteraceae</taxon>
        <taxon>Campylobacter</taxon>
    </lineage>
</organism>
<evidence type="ECO:0000256" key="3">
    <source>
        <dbReference type="ARBA" id="ARBA00022490"/>
    </source>
</evidence>
<dbReference type="InterPro" id="IPR050055">
    <property type="entry name" value="EF-Tu_GTPase"/>
</dbReference>
<evidence type="ECO:0000313" key="9">
    <source>
        <dbReference type="EMBL" id="OPA81643.1"/>
    </source>
</evidence>
<dbReference type="InterPro" id="IPR009000">
    <property type="entry name" value="Transl_B-barrel_sf"/>
</dbReference>
<dbReference type="Pfam" id="PF09107">
    <property type="entry name" value="WHD_3rd_SelB"/>
    <property type="match status" value="1"/>
</dbReference>
<dbReference type="CDD" id="cd03696">
    <property type="entry name" value="SelB_II"/>
    <property type="match status" value="1"/>
</dbReference>
<protein>
    <recommendedName>
        <fullName evidence="2">Selenocysteine-specific elongation factor</fullName>
    </recommendedName>
    <alternativeName>
        <fullName evidence="7">SelB translation factor</fullName>
    </alternativeName>
</protein>
<comment type="function">
    <text evidence="6">Translation factor necessary for the incorporation of selenocysteine into proteins. It probably replaces EF-Tu for the insertion of selenocysteine directed by the UGA codon. SelB binds GTP and GDP.</text>
</comment>
<gene>
    <name evidence="9" type="ORF">BFG04_00430</name>
</gene>
<dbReference type="InterPro" id="IPR031157">
    <property type="entry name" value="G_TR_CS"/>
</dbReference>
<dbReference type="GO" id="GO:0003924">
    <property type="term" value="F:GTPase activity"/>
    <property type="evidence" value="ECO:0007669"/>
    <property type="project" value="InterPro"/>
</dbReference>
<evidence type="ECO:0000256" key="1">
    <source>
        <dbReference type="ARBA" id="ARBA00004496"/>
    </source>
</evidence>
<comment type="subcellular location">
    <subcellularLocation>
        <location evidence="1">Cytoplasm</location>
    </subcellularLocation>
</comment>
<evidence type="ECO:0000256" key="2">
    <source>
        <dbReference type="ARBA" id="ARBA00015953"/>
    </source>
</evidence>
<dbReference type="GO" id="GO:0005525">
    <property type="term" value="F:GTP binding"/>
    <property type="evidence" value="ECO:0007669"/>
    <property type="project" value="UniProtKB-KW"/>
</dbReference>
<dbReference type="RefSeq" id="WP_078415228.1">
    <property type="nucleotide sequence ID" value="NZ_MCRK01000012.1"/>
</dbReference>
<dbReference type="AlphaFoldDB" id="A0AAX0LC69"/>
<feature type="domain" description="Tr-type G" evidence="8">
    <location>
        <begin position="1"/>
        <end position="172"/>
    </location>
</feature>
<keyword evidence="3" id="KW-0963">Cytoplasm</keyword>
<dbReference type="InterPro" id="IPR005225">
    <property type="entry name" value="Small_GTP-bd"/>
</dbReference>
<keyword evidence="5" id="KW-0547">Nucleotide-binding</keyword>
<dbReference type="InterPro" id="IPR000795">
    <property type="entry name" value="T_Tr_GTP-bd_dom"/>
</dbReference>
<proteinExistence type="predicted"/>
<evidence type="ECO:0000256" key="5">
    <source>
        <dbReference type="ARBA" id="ARBA00023134"/>
    </source>
</evidence>
<comment type="caution">
    <text evidence="9">The sequence shown here is derived from an EMBL/GenBank/DDBJ whole genome shotgun (WGS) entry which is preliminary data.</text>
</comment>
<dbReference type="NCBIfam" id="TIGR00475">
    <property type="entry name" value="selB"/>
    <property type="match status" value="1"/>
</dbReference>
<evidence type="ECO:0000256" key="7">
    <source>
        <dbReference type="ARBA" id="ARBA00031615"/>
    </source>
</evidence>
<dbReference type="InterPro" id="IPR036388">
    <property type="entry name" value="WH-like_DNA-bd_sf"/>
</dbReference>
<dbReference type="PANTHER" id="PTHR43721">
    <property type="entry name" value="ELONGATION FACTOR TU-RELATED"/>
    <property type="match status" value="1"/>
</dbReference>
<evidence type="ECO:0000256" key="4">
    <source>
        <dbReference type="ARBA" id="ARBA00022917"/>
    </source>
</evidence>
<dbReference type="InterPro" id="IPR004535">
    <property type="entry name" value="Transl_elong_SelB"/>
</dbReference>
<keyword evidence="4" id="KW-0648">Protein biosynthesis</keyword>
<dbReference type="Pfam" id="PF00009">
    <property type="entry name" value="GTP_EFTU"/>
    <property type="match status" value="1"/>
</dbReference>
<dbReference type="CDD" id="cd04171">
    <property type="entry name" value="SelB"/>
    <property type="match status" value="1"/>
</dbReference>
<dbReference type="GO" id="GO:0005737">
    <property type="term" value="C:cytoplasm"/>
    <property type="evidence" value="ECO:0007669"/>
    <property type="project" value="UniProtKB-SubCell"/>
</dbReference>
<evidence type="ECO:0000313" key="10">
    <source>
        <dbReference type="Proteomes" id="UP000189728"/>
    </source>
</evidence>
<dbReference type="NCBIfam" id="TIGR00231">
    <property type="entry name" value="small_GTP"/>
    <property type="match status" value="1"/>
</dbReference>
<dbReference type="InterPro" id="IPR036390">
    <property type="entry name" value="WH_DNA-bd_sf"/>
</dbReference>
<dbReference type="InterPro" id="IPR015191">
    <property type="entry name" value="SelB_WHD4"/>
</dbReference>
<dbReference type="PROSITE" id="PS00301">
    <property type="entry name" value="G_TR_1"/>
    <property type="match status" value="1"/>
</dbReference>
<sequence>MNSLIIGTSGHIDHGKTSLIRALNGFDGDSLEQEKSRGITIDLSFSNLQNNDTNIAFIDVPGHENLVKTMISGAFAFDACMLVIAANDGIMPQTKEHMNVLSLLGVKDVILVVTKIDLVDSDTMHSLENKAKEYIKNSTNLNILKTFHTSIKDLNTIEELKKYLFTLKPKKRDADGVFRYYIDRVFSIKGIGSVVTGSVISGKVSVGDKLFDYDIAKDVSVRSIQLHDKNEDFATTSNRAALNLTGVQLSELKKGQLLSKKGFFRGFKEADTIVFADDLKHNQNLTFCVGSKQVAAKAVVLSDEKDKFVSFKFEKDMFLIFNEPFVLLLNGRVIGGGRVLNPISEPMKKQGKIALLIALNNLDFKRVFEILKLTHKNGFGLISSTQRFNLTHKQAVDIAKTLPNSFVDEDALNVYDEGVKYRIIEFIKFIIDKNKFAIFSASSISLKLGWASEKLTQSCIDELYNNGIIEKNSGVYTKKGVDFSELKIKLEDEIYKILDNDKFAPKAPYNIYDELEIDRLSGDNALKKLTANGRVIRLAHNLFITSKNLSDVLKYLKNLIKEDGFVNVQNAKNRLNLSRKYIIAYLEKLDLDSDIIKNGQNRVFRSN</sequence>
<keyword evidence="9" id="KW-0251">Elongation factor</keyword>
<evidence type="ECO:0000256" key="6">
    <source>
        <dbReference type="ARBA" id="ARBA00025526"/>
    </source>
</evidence>
<keyword evidence="5" id="KW-0342">GTP-binding</keyword>
<dbReference type="InterPro" id="IPR027417">
    <property type="entry name" value="P-loop_NTPase"/>
</dbReference>
<dbReference type="Gene3D" id="2.40.30.10">
    <property type="entry name" value="Translation factors"/>
    <property type="match status" value="1"/>
</dbReference>
<dbReference type="GO" id="GO:0001514">
    <property type="term" value="P:selenocysteine incorporation"/>
    <property type="evidence" value="ECO:0007669"/>
    <property type="project" value="InterPro"/>
</dbReference>
<dbReference type="PROSITE" id="PS51722">
    <property type="entry name" value="G_TR_2"/>
    <property type="match status" value="1"/>
</dbReference>
<dbReference type="InterPro" id="IPR004161">
    <property type="entry name" value="EFTu-like_2"/>
</dbReference>
<dbReference type="SUPFAM" id="SSF52540">
    <property type="entry name" value="P-loop containing nucleoside triphosphate hydrolases"/>
    <property type="match status" value="1"/>
</dbReference>
<dbReference type="Proteomes" id="UP000189728">
    <property type="component" value="Unassembled WGS sequence"/>
</dbReference>
<dbReference type="SUPFAM" id="SSF46785">
    <property type="entry name" value="Winged helix' DNA-binding domain"/>
    <property type="match status" value="1"/>
</dbReference>
<dbReference type="Gene3D" id="1.10.10.10">
    <property type="entry name" value="Winged helix-like DNA-binding domain superfamily/Winged helix DNA-binding domain"/>
    <property type="match status" value="1"/>
</dbReference>
<name>A0AAX0LC69_9BACT</name>
<dbReference type="Pfam" id="PF03144">
    <property type="entry name" value="GTP_EFTU_D2"/>
    <property type="match status" value="1"/>
</dbReference>
<dbReference type="PANTHER" id="PTHR43721:SF11">
    <property type="entry name" value="SELENOCYSTEINE-SPECIFIC ELONGATION FACTOR"/>
    <property type="match status" value="1"/>
</dbReference>
<dbReference type="GO" id="GO:0003723">
    <property type="term" value="F:RNA binding"/>
    <property type="evidence" value="ECO:0007669"/>
    <property type="project" value="InterPro"/>
</dbReference>
<dbReference type="Gene3D" id="3.40.50.300">
    <property type="entry name" value="P-loop containing nucleotide triphosphate hydrolases"/>
    <property type="match status" value="1"/>
</dbReference>
<evidence type="ECO:0000259" key="8">
    <source>
        <dbReference type="PROSITE" id="PS51722"/>
    </source>
</evidence>
<accession>A0AAX0LC69</accession>
<dbReference type="GO" id="GO:0003746">
    <property type="term" value="F:translation elongation factor activity"/>
    <property type="evidence" value="ECO:0007669"/>
    <property type="project" value="UniProtKB-KW"/>
</dbReference>
<dbReference type="SUPFAM" id="SSF50447">
    <property type="entry name" value="Translation proteins"/>
    <property type="match status" value="1"/>
</dbReference>